<dbReference type="InterPro" id="IPR002657">
    <property type="entry name" value="BilAc:Na_symport/Acr3"/>
</dbReference>
<feature type="transmembrane region" description="Helical" evidence="5">
    <location>
        <begin position="70"/>
        <end position="95"/>
    </location>
</feature>
<dbReference type="PANTHER" id="PTHR10361">
    <property type="entry name" value="SODIUM-BILE ACID COTRANSPORTER"/>
    <property type="match status" value="1"/>
</dbReference>
<feature type="transmembrane region" description="Helical" evidence="5">
    <location>
        <begin position="101"/>
        <end position="123"/>
    </location>
</feature>
<proteinExistence type="predicted"/>
<keyword evidence="3 5" id="KW-1133">Transmembrane helix</keyword>
<dbReference type="Pfam" id="PF01758">
    <property type="entry name" value="SBF"/>
    <property type="match status" value="1"/>
</dbReference>
<feature type="transmembrane region" description="Helical" evidence="5">
    <location>
        <begin position="165"/>
        <end position="187"/>
    </location>
</feature>
<organism evidence="6 7">
    <name type="scientific">Paenibacillus residui</name>
    <dbReference type="NCBI Taxonomy" id="629724"/>
    <lineage>
        <taxon>Bacteria</taxon>
        <taxon>Bacillati</taxon>
        <taxon>Bacillota</taxon>
        <taxon>Bacilli</taxon>
        <taxon>Bacillales</taxon>
        <taxon>Paenibacillaceae</taxon>
        <taxon>Paenibacillus</taxon>
    </lineage>
</organism>
<dbReference type="Gene3D" id="1.20.1530.20">
    <property type="match status" value="1"/>
</dbReference>
<keyword evidence="4 5" id="KW-0472">Membrane</keyword>
<feature type="transmembrane region" description="Helical" evidence="5">
    <location>
        <begin position="41"/>
        <end position="58"/>
    </location>
</feature>
<name>A0ABW3DDY3_9BACL</name>
<evidence type="ECO:0000256" key="1">
    <source>
        <dbReference type="ARBA" id="ARBA00004141"/>
    </source>
</evidence>
<comment type="caution">
    <text evidence="6">The sequence shown here is derived from an EMBL/GenBank/DDBJ whole genome shotgun (WGS) entry which is preliminary data.</text>
</comment>
<comment type="subcellular location">
    <subcellularLocation>
        <location evidence="1">Membrane</location>
        <topology evidence="1">Multi-pass membrane protein</topology>
    </subcellularLocation>
</comment>
<accession>A0ABW3DDY3</accession>
<dbReference type="RefSeq" id="WP_379290424.1">
    <property type="nucleotide sequence ID" value="NZ_JBHTIU010000081.1"/>
</dbReference>
<reference evidence="7" key="1">
    <citation type="journal article" date="2019" name="Int. J. Syst. Evol. Microbiol.">
        <title>The Global Catalogue of Microorganisms (GCM) 10K type strain sequencing project: providing services to taxonomists for standard genome sequencing and annotation.</title>
        <authorList>
            <consortium name="The Broad Institute Genomics Platform"/>
            <consortium name="The Broad Institute Genome Sequencing Center for Infectious Disease"/>
            <person name="Wu L."/>
            <person name="Ma J."/>
        </authorList>
    </citation>
    <scope>NUCLEOTIDE SEQUENCE [LARGE SCALE GENOMIC DNA]</scope>
    <source>
        <strain evidence="7">CCUG 57263</strain>
    </source>
</reference>
<feature type="transmembrane region" description="Helical" evidence="5">
    <location>
        <begin position="12"/>
        <end position="35"/>
    </location>
</feature>
<feature type="transmembrane region" description="Helical" evidence="5">
    <location>
        <begin position="290"/>
        <end position="310"/>
    </location>
</feature>
<dbReference type="EMBL" id="JBHTIU010000081">
    <property type="protein sequence ID" value="MFD0871408.1"/>
    <property type="molecule type" value="Genomic_DNA"/>
</dbReference>
<evidence type="ECO:0000313" key="7">
    <source>
        <dbReference type="Proteomes" id="UP001597120"/>
    </source>
</evidence>
<evidence type="ECO:0000256" key="4">
    <source>
        <dbReference type="ARBA" id="ARBA00023136"/>
    </source>
</evidence>
<feature type="transmembrane region" description="Helical" evidence="5">
    <location>
        <begin position="199"/>
        <end position="223"/>
    </location>
</feature>
<feature type="transmembrane region" description="Helical" evidence="5">
    <location>
        <begin position="263"/>
        <end position="284"/>
    </location>
</feature>
<keyword evidence="2 5" id="KW-0812">Transmembrane</keyword>
<dbReference type="InterPro" id="IPR038770">
    <property type="entry name" value="Na+/solute_symporter_sf"/>
</dbReference>
<dbReference type="PANTHER" id="PTHR10361:SF28">
    <property type="entry name" value="P3 PROTEIN-RELATED"/>
    <property type="match status" value="1"/>
</dbReference>
<gene>
    <name evidence="6" type="ORF">ACFQ03_19910</name>
</gene>
<feature type="transmembrane region" description="Helical" evidence="5">
    <location>
        <begin position="229"/>
        <end position="251"/>
    </location>
</feature>
<keyword evidence="7" id="KW-1185">Reference proteome</keyword>
<sequence>MKTTVWAASNRLLERWIIVILPLVLFAGFQAAGYLEPYVEAVPYLFMYLTFVSSINVSKEQFTELRSKPWALLVLLLLVHGITPWLSYSALSVLYGHQQDLMLGALLAMVLPIGVTSIVWVTMSRGSTGIAIGMVALDTLLSPLLLPLTLWLMLGTFVSVDAAGLIWGVVKLVGLPCLAGMTAGVWLRRGNRQTVRQCLALSSKLTLYVIVLLNAAAMASALSDVAGEVLRLIVTVGGLMVMGYLLCWAAMRAMKLGRGAEIALTYTGGVRNYTAGIVIAQLYFTPHAAIPVMIAMLLQHPAALIVHLLFSRSKRSELSSAPSSSTTA</sequence>
<dbReference type="Proteomes" id="UP001597120">
    <property type="component" value="Unassembled WGS sequence"/>
</dbReference>
<dbReference type="InterPro" id="IPR004710">
    <property type="entry name" value="Bilac:Na_transpt"/>
</dbReference>
<protein>
    <submittedName>
        <fullName evidence="6">Bile acid:sodium symporter family protein</fullName>
    </submittedName>
</protein>
<evidence type="ECO:0000256" key="5">
    <source>
        <dbReference type="SAM" id="Phobius"/>
    </source>
</evidence>
<evidence type="ECO:0000256" key="2">
    <source>
        <dbReference type="ARBA" id="ARBA00022692"/>
    </source>
</evidence>
<evidence type="ECO:0000256" key="3">
    <source>
        <dbReference type="ARBA" id="ARBA00022989"/>
    </source>
</evidence>
<evidence type="ECO:0000313" key="6">
    <source>
        <dbReference type="EMBL" id="MFD0871408.1"/>
    </source>
</evidence>
<feature type="transmembrane region" description="Helical" evidence="5">
    <location>
        <begin position="130"/>
        <end position="153"/>
    </location>
</feature>